<dbReference type="PANTHER" id="PTHR45947">
    <property type="entry name" value="SULFOQUINOVOSYL TRANSFERASE SQD2"/>
    <property type="match status" value="1"/>
</dbReference>
<reference evidence="2" key="2">
    <citation type="submission" date="2020-09" db="EMBL/GenBank/DDBJ databases">
        <authorList>
            <person name="Sun Q."/>
            <person name="Zhou Y."/>
        </authorList>
    </citation>
    <scope>NUCLEOTIDE SEQUENCE</scope>
    <source>
        <strain evidence="2">CGMCC 1.7086</strain>
    </source>
</reference>
<evidence type="ECO:0000259" key="1">
    <source>
        <dbReference type="Pfam" id="PF13439"/>
    </source>
</evidence>
<keyword evidence="3" id="KW-1185">Reference proteome</keyword>
<evidence type="ECO:0000313" key="3">
    <source>
        <dbReference type="Proteomes" id="UP000606935"/>
    </source>
</evidence>
<dbReference type="InterPro" id="IPR017522">
    <property type="entry name" value="Sugar_tfrase_PEP-CTERM_Stp2"/>
</dbReference>
<keyword evidence="2" id="KW-0808">Transferase</keyword>
<dbReference type="EMBL" id="BMLS01000001">
    <property type="protein sequence ID" value="GGO63803.1"/>
    <property type="molecule type" value="Genomic_DNA"/>
</dbReference>
<proteinExistence type="predicted"/>
<dbReference type="Gene3D" id="3.40.50.2000">
    <property type="entry name" value="Glycogen Phosphorylase B"/>
    <property type="match status" value="2"/>
</dbReference>
<dbReference type="InterPro" id="IPR050194">
    <property type="entry name" value="Glycosyltransferase_grp1"/>
</dbReference>
<dbReference type="InterPro" id="IPR028098">
    <property type="entry name" value="Glyco_trans_4-like_N"/>
</dbReference>
<sequence length="380" mass="42275">MSNKPVHIAHVIYRFDTGGLENGVVNLINNLPEADFRHSIITHKGVNPTFASRVKTTNVEYYDLEKKDGHDWGVYSRLNKLLKTLKPDLLHSRNLATIESQLVGWWRRVPLRIHGEHGWDMTDVGGTNPKYQRLRRFIKPFIHHFVALSSEARIYLTDKIGVPAGRVTHICNGVQLDKFDTVQTAQGPLPEAFFSNASLVFGTVGRLADVKNQQYLVQAFSQLVAEQGEAGKQLRLLLVGDGGTRTKLEQQVELAGLQTQVWFAGDRADVPALMQRMQVFVLPSLAEGISNTFLEAMASGLPVIATDVGGNPDLMPPEHKANNLIPVNDVGVLVSAMTRYIARPELAGLEGEQARQHCHSQFSLANMVGKYQQLYQRAAR</sequence>
<dbReference type="SUPFAM" id="SSF53756">
    <property type="entry name" value="UDP-Glycosyltransferase/glycogen phosphorylase"/>
    <property type="match status" value="1"/>
</dbReference>
<comment type="caution">
    <text evidence="2">The sequence shown here is derived from an EMBL/GenBank/DDBJ whole genome shotgun (WGS) entry which is preliminary data.</text>
</comment>
<dbReference type="Pfam" id="PF13692">
    <property type="entry name" value="Glyco_trans_1_4"/>
    <property type="match status" value="1"/>
</dbReference>
<dbReference type="Proteomes" id="UP000606935">
    <property type="component" value="Unassembled WGS sequence"/>
</dbReference>
<dbReference type="GO" id="GO:0016757">
    <property type="term" value="F:glycosyltransferase activity"/>
    <property type="evidence" value="ECO:0007669"/>
    <property type="project" value="TreeGrafter"/>
</dbReference>
<feature type="domain" description="Glycosyltransferase subfamily 4-like N-terminal" evidence="1">
    <location>
        <begin position="18"/>
        <end position="177"/>
    </location>
</feature>
<dbReference type="AlphaFoldDB" id="A0A917YQT3"/>
<name>A0A917YQT3_9ALTE</name>
<organism evidence="2 3">
    <name type="scientific">Bowmanella pacifica</name>
    <dbReference type="NCBI Taxonomy" id="502051"/>
    <lineage>
        <taxon>Bacteria</taxon>
        <taxon>Pseudomonadati</taxon>
        <taxon>Pseudomonadota</taxon>
        <taxon>Gammaproteobacteria</taxon>
        <taxon>Alteromonadales</taxon>
        <taxon>Alteromonadaceae</taxon>
        <taxon>Bowmanella</taxon>
    </lineage>
</organism>
<dbReference type="NCBIfam" id="TIGR03088">
    <property type="entry name" value="stp2"/>
    <property type="match status" value="1"/>
</dbReference>
<gene>
    <name evidence="2" type="ORF">GCM10010982_01690</name>
</gene>
<protein>
    <submittedName>
        <fullName evidence="2">Glycosyl transferase family 1</fullName>
    </submittedName>
</protein>
<dbReference type="PANTHER" id="PTHR45947:SF3">
    <property type="entry name" value="SULFOQUINOVOSYL TRANSFERASE SQD2"/>
    <property type="match status" value="1"/>
</dbReference>
<reference evidence="2" key="1">
    <citation type="journal article" date="2014" name="Int. J. Syst. Evol. Microbiol.">
        <title>Complete genome sequence of Corynebacterium casei LMG S-19264T (=DSM 44701T), isolated from a smear-ripened cheese.</title>
        <authorList>
            <consortium name="US DOE Joint Genome Institute (JGI-PGF)"/>
            <person name="Walter F."/>
            <person name="Albersmeier A."/>
            <person name="Kalinowski J."/>
            <person name="Ruckert C."/>
        </authorList>
    </citation>
    <scope>NUCLEOTIDE SEQUENCE</scope>
    <source>
        <strain evidence="2">CGMCC 1.7086</strain>
    </source>
</reference>
<dbReference type="Pfam" id="PF13439">
    <property type="entry name" value="Glyco_transf_4"/>
    <property type="match status" value="1"/>
</dbReference>
<evidence type="ECO:0000313" key="2">
    <source>
        <dbReference type="EMBL" id="GGO63803.1"/>
    </source>
</evidence>
<accession>A0A917YQT3</accession>
<dbReference type="RefSeq" id="WP_188688889.1">
    <property type="nucleotide sequence ID" value="NZ_BMLS01000001.1"/>
</dbReference>